<dbReference type="AlphaFoldDB" id="A0A370BG57"/>
<dbReference type="EMBL" id="KZ851964">
    <property type="protein sequence ID" value="RDH14544.1"/>
    <property type="molecule type" value="Genomic_DNA"/>
</dbReference>
<evidence type="ECO:0000256" key="1">
    <source>
        <dbReference type="SAM" id="MobiDB-lite"/>
    </source>
</evidence>
<evidence type="ECO:0000313" key="2">
    <source>
        <dbReference type="EMBL" id="RDH14544.1"/>
    </source>
</evidence>
<dbReference type="VEuPathDB" id="FungiDB:M747DRAFT_249370"/>
<evidence type="ECO:0000313" key="3">
    <source>
        <dbReference type="Proteomes" id="UP000253845"/>
    </source>
</evidence>
<feature type="region of interest" description="Disordered" evidence="1">
    <location>
        <begin position="152"/>
        <end position="187"/>
    </location>
</feature>
<proteinExistence type="predicted"/>
<reference evidence="2 3" key="1">
    <citation type="submission" date="2018-07" db="EMBL/GenBank/DDBJ databases">
        <title>Section-level genome sequencing of Aspergillus section Nigri to investigate inter- and intra-species variation.</title>
        <authorList>
            <consortium name="DOE Joint Genome Institute"/>
            <person name="Vesth T.C."/>
            <person name="Nybo J.L."/>
            <person name="Theobald S."/>
            <person name="Frisvad J.C."/>
            <person name="Larsen T.O."/>
            <person name="Nielsen K.F."/>
            <person name="Hoof J.B."/>
            <person name="Brandl J."/>
            <person name="Salamov A."/>
            <person name="Riley R."/>
            <person name="Gladden J.M."/>
            <person name="Phatale P."/>
            <person name="Nielsen M.T."/>
            <person name="Lyhne E.K."/>
            <person name="Kogle M.E."/>
            <person name="Strasser K."/>
            <person name="McDonnell E."/>
            <person name="Barry K."/>
            <person name="Clum A."/>
            <person name="Chen C."/>
            <person name="Nolan M."/>
            <person name="Sandor L."/>
            <person name="Kuo A."/>
            <person name="Lipzen A."/>
            <person name="Hainaut M."/>
            <person name="Drula E."/>
            <person name="Tsang A."/>
            <person name="Magnuson J.K."/>
            <person name="Henrissat B."/>
            <person name="Wiebenga A."/>
            <person name="Simmons B.A."/>
            <person name="Makela M.R."/>
            <person name="De vries R.P."/>
            <person name="Grigoriev I.V."/>
            <person name="Mortensen U.H."/>
            <person name="Baker S.E."/>
            <person name="Andersen M.R."/>
        </authorList>
    </citation>
    <scope>NUCLEOTIDE SEQUENCE [LARGE SCALE GENOMIC DNA]</scope>
    <source>
        <strain evidence="2 3">ATCC 13496</strain>
    </source>
</reference>
<sequence length="292" mass="31170">MAGMARDTPQPNRNKNSRSSTDMIISGSRTSDSNIMLGVIKVNPRTAGQNGPMRSTTAPPIGEQIMGSVLDGNTMAISVDRTASKAVMNEFSMNIPVIAVMNLGMHSKYKSAGFLGDTVVGVPAASVINGRLSSSVRFRLLSVFSDGLMRSTRRTNSSTTSTKAGTKTAKYPARSYKKPPTMGPANKPTLRLMLVKPMARPMCCSPTVSSIRLNPIVNTMAVEQPCRIRARRITANDLHDGRPVASNEAYTLGEGKGKHGPPKLQKWLMTGTASPTCCGGQNGNARQCNKIA</sequence>
<gene>
    <name evidence="2" type="ORF">M747DRAFT_249370</name>
</gene>
<feature type="region of interest" description="Disordered" evidence="1">
    <location>
        <begin position="1"/>
        <end position="28"/>
    </location>
</feature>
<dbReference type="Proteomes" id="UP000253845">
    <property type="component" value="Unassembled WGS sequence"/>
</dbReference>
<feature type="compositionally biased region" description="Polar residues" evidence="1">
    <location>
        <begin position="9"/>
        <end position="28"/>
    </location>
</feature>
<name>A0A370BG57_ASPNG</name>
<protein>
    <submittedName>
        <fullName evidence="2">Uncharacterized protein</fullName>
    </submittedName>
</protein>
<accession>A0A370BG57</accession>
<organism evidence="2 3">
    <name type="scientific">Aspergillus niger ATCC 13496</name>
    <dbReference type="NCBI Taxonomy" id="1353008"/>
    <lineage>
        <taxon>Eukaryota</taxon>
        <taxon>Fungi</taxon>
        <taxon>Dikarya</taxon>
        <taxon>Ascomycota</taxon>
        <taxon>Pezizomycotina</taxon>
        <taxon>Eurotiomycetes</taxon>
        <taxon>Eurotiomycetidae</taxon>
        <taxon>Eurotiales</taxon>
        <taxon>Aspergillaceae</taxon>
        <taxon>Aspergillus</taxon>
        <taxon>Aspergillus subgen. Circumdati</taxon>
    </lineage>
</organism>
<feature type="compositionally biased region" description="Low complexity" evidence="1">
    <location>
        <begin position="154"/>
        <end position="170"/>
    </location>
</feature>